<feature type="transmembrane region" description="Helical" evidence="8">
    <location>
        <begin position="235"/>
        <end position="253"/>
    </location>
</feature>
<dbReference type="RefSeq" id="WP_006501275.1">
    <property type="nucleotide sequence ID" value="NZ_BAGZ01000001.1"/>
</dbReference>
<keyword evidence="3" id="KW-0813">Transport</keyword>
<gene>
    <name evidence="9" type="ORF">AUCHE_01_00870</name>
</gene>
<evidence type="ECO:0000256" key="7">
    <source>
        <dbReference type="ARBA" id="ARBA00023136"/>
    </source>
</evidence>
<keyword evidence="6 8" id="KW-1133">Transmembrane helix</keyword>
<feature type="transmembrane region" description="Helical" evidence="8">
    <location>
        <begin position="164"/>
        <end position="184"/>
    </location>
</feature>
<evidence type="ECO:0000256" key="2">
    <source>
        <dbReference type="ARBA" id="ARBA00009142"/>
    </source>
</evidence>
<feature type="transmembrane region" description="Helical" evidence="8">
    <location>
        <begin position="78"/>
        <end position="97"/>
    </location>
</feature>
<dbReference type="Proteomes" id="UP000008495">
    <property type="component" value="Unassembled WGS sequence"/>
</dbReference>
<reference evidence="9 10" key="1">
    <citation type="submission" date="2012-08" db="EMBL/GenBank/DDBJ databases">
        <title>Whole genome shotgun sequence of Austwickia chelonae NBRC 105200.</title>
        <authorList>
            <person name="Yoshida I."/>
            <person name="Hosoyama A."/>
            <person name="Tsuchikane K."/>
            <person name="Katsumata H."/>
            <person name="Ando Y."/>
            <person name="Ohji S."/>
            <person name="Hamada M."/>
            <person name="Tamura T."/>
            <person name="Yamazoe A."/>
            <person name="Yamazaki S."/>
            <person name="Fujita N."/>
        </authorList>
    </citation>
    <scope>NUCLEOTIDE SEQUENCE [LARGE SCALE GENOMIC DNA]</scope>
    <source>
        <strain evidence="9 10">NBRC 105200</strain>
    </source>
</reference>
<dbReference type="InterPro" id="IPR052017">
    <property type="entry name" value="TSUP"/>
</dbReference>
<keyword evidence="10" id="KW-1185">Reference proteome</keyword>
<sequence>MDEISLTALLTLTAAAFFAGWIDAVVGGGGLVQLPALMVVLPHAAPVHLLATNKFASACGTLASAATYVRRVRPDPATAIPLVVGALTGSTAGALLASSIPKSAFSPLVLAVLVLVGAYTLWKPSLGTVQSLRHRGMRHASGAGAIGLAVGTWDGALGPGTGSFFVFLLAGVLGYAFLQATALAKLANLATNLAALAVFVPQGAVLWQVAVPMGVANVVGGYLGARTAVARGHGFVRVVLISVLAAFILKIGGDVWAQFFG</sequence>
<dbReference type="GO" id="GO:0005886">
    <property type="term" value="C:plasma membrane"/>
    <property type="evidence" value="ECO:0007669"/>
    <property type="project" value="UniProtKB-SubCell"/>
</dbReference>
<keyword evidence="4 8" id="KW-1003">Cell membrane</keyword>
<protein>
    <recommendedName>
        <fullName evidence="8">Probable membrane transporter protein</fullName>
    </recommendedName>
</protein>
<evidence type="ECO:0000256" key="3">
    <source>
        <dbReference type="ARBA" id="ARBA00022448"/>
    </source>
</evidence>
<dbReference type="InterPro" id="IPR002781">
    <property type="entry name" value="TM_pro_TauE-like"/>
</dbReference>
<dbReference type="eggNOG" id="COG0730">
    <property type="taxonomic scope" value="Bacteria"/>
</dbReference>
<comment type="similarity">
    <text evidence="2 8">Belongs to the 4-toluene sulfonate uptake permease (TSUP) (TC 2.A.102) family.</text>
</comment>
<evidence type="ECO:0000256" key="8">
    <source>
        <dbReference type="RuleBase" id="RU363041"/>
    </source>
</evidence>
<keyword evidence="7 8" id="KW-0472">Membrane</keyword>
<dbReference type="PANTHER" id="PTHR30269:SF0">
    <property type="entry name" value="MEMBRANE TRANSPORTER PROTEIN YFCA-RELATED"/>
    <property type="match status" value="1"/>
</dbReference>
<dbReference type="PANTHER" id="PTHR30269">
    <property type="entry name" value="TRANSMEMBRANE PROTEIN YFCA"/>
    <property type="match status" value="1"/>
</dbReference>
<dbReference type="AlphaFoldDB" id="K6VME9"/>
<comment type="caution">
    <text evidence="9">The sequence shown here is derived from an EMBL/GenBank/DDBJ whole genome shotgun (WGS) entry which is preliminary data.</text>
</comment>
<evidence type="ECO:0000313" key="9">
    <source>
        <dbReference type="EMBL" id="GAB76525.1"/>
    </source>
</evidence>
<evidence type="ECO:0000256" key="5">
    <source>
        <dbReference type="ARBA" id="ARBA00022692"/>
    </source>
</evidence>
<accession>K6VME9</accession>
<keyword evidence="5 8" id="KW-0812">Transmembrane</keyword>
<evidence type="ECO:0000256" key="6">
    <source>
        <dbReference type="ARBA" id="ARBA00022989"/>
    </source>
</evidence>
<name>K6VME9_9MICO</name>
<dbReference type="Pfam" id="PF01925">
    <property type="entry name" value="TauE"/>
    <property type="match status" value="1"/>
</dbReference>
<feature type="transmembrane region" description="Helical" evidence="8">
    <location>
        <begin position="104"/>
        <end position="122"/>
    </location>
</feature>
<feature type="transmembrane region" description="Helical" evidence="8">
    <location>
        <begin position="204"/>
        <end position="223"/>
    </location>
</feature>
<organism evidence="9 10">
    <name type="scientific">Austwickia chelonae NBRC 105200</name>
    <dbReference type="NCBI Taxonomy" id="1184607"/>
    <lineage>
        <taxon>Bacteria</taxon>
        <taxon>Bacillati</taxon>
        <taxon>Actinomycetota</taxon>
        <taxon>Actinomycetes</taxon>
        <taxon>Micrococcales</taxon>
        <taxon>Dermatophilaceae</taxon>
        <taxon>Austwickia</taxon>
    </lineage>
</organism>
<proteinExistence type="inferred from homology"/>
<evidence type="ECO:0000256" key="1">
    <source>
        <dbReference type="ARBA" id="ARBA00004651"/>
    </source>
</evidence>
<evidence type="ECO:0000256" key="4">
    <source>
        <dbReference type="ARBA" id="ARBA00022475"/>
    </source>
</evidence>
<dbReference type="EMBL" id="BAGZ01000001">
    <property type="protein sequence ID" value="GAB76525.1"/>
    <property type="molecule type" value="Genomic_DNA"/>
</dbReference>
<dbReference type="STRING" id="100225.SAMN05421595_1653"/>
<comment type="subcellular location">
    <subcellularLocation>
        <location evidence="1 8">Cell membrane</location>
        <topology evidence="1 8">Multi-pass membrane protein</topology>
    </subcellularLocation>
</comment>
<evidence type="ECO:0000313" key="10">
    <source>
        <dbReference type="Proteomes" id="UP000008495"/>
    </source>
</evidence>